<proteinExistence type="predicted"/>
<organism evidence="1 2">
    <name type="scientific">Zopfia rhizophila CBS 207.26</name>
    <dbReference type="NCBI Taxonomy" id="1314779"/>
    <lineage>
        <taxon>Eukaryota</taxon>
        <taxon>Fungi</taxon>
        <taxon>Dikarya</taxon>
        <taxon>Ascomycota</taxon>
        <taxon>Pezizomycotina</taxon>
        <taxon>Dothideomycetes</taxon>
        <taxon>Dothideomycetes incertae sedis</taxon>
        <taxon>Zopfiaceae</taxon>
        <taxon>Zopfia</taxon>
    </lineage>
</organism>
<accession>A0A6A6E2U3</accession>
<gene>
    <name evidence="1" type="ORF">K469DRAFT_175468</name>
</gene>
<sequence>MRELVAKVCGLRKLIVNSRHREELRTGFENKGSTRVTSNQNLISRQARLRFFRRMNLNLAVRACSKPRFVRKWPTFRDIPFKVPRMCHVGIRCIRP</sequence>
<dbReference type="EMBL" id="ML994636">
    <property type="protein sequence ID" value="KAF2184899.1"/>
    <property type="molecule type" value="Genomic_DNA"/>
</dbReference>
<evidence type="ECO:0000313" key="1">
    <source>
        <dbReference type="EMBL" id="KAF2184899.1"/>
    </source>
</evidence>
<reference evidence="1" key="1">
    <citation type="journal article" date="2020" name="Stud. Mycol.">
        <title>101 Dothideomycetes genomes: a test case for predicting lifestyles and emergence of pathogens.</title>
        <authorList>
            <person name="Haridas S."/>
            <person name="Albert R."/>
            <person name="Binder M."/>
            <person name="Bloem J."/>
            <person name="Labutti K."/>
            <person name="Salamov A."/>
            <person name="Andreopoulos B."/>
            <person name="Baker S."/>
            <person name="Barry K."/>
            <person name="Bills G."/>
            <person name="Bluhm B."/>
            <person name="Cannon C."/>
            <person name="Castanera R."/>
            <person name="Culley D."/>
            <person name="Daum C."/>
            <person name="Ezra D."/>
            <person name="Gonzalez J."/>
            <person name="Henrissat B."/>
            <person name="Kuo A."/>
            <person name="Liang C."/>
            <person name="Lipzen A."/>
            <person name="Lutzoni F."/>
            <person name="Magnuson J."/>
            <person name="Mondo S."/>
            <person name="Nolan M."/>
            <person name="Ohm R."/>
            <person name="Pangilinan J."/>
            <person name="Park H.-J."/>
            <person name="Ramirez L."/>
            <person name="Alfaro M."/>
            <person name="Sun H."/>
            <person name="Tritt A."/>
            <person name="Yoshinaga Y."/>
            <person name="Zwiers L.-H."/>
            <person name="Turgeon B."/>
            <person name="Goodwin S."/>
            <person name="Spatafora J."/>
            <person name="Crous P."/>
            <person name="Grigoriev I."/>
        </authorList>
    </citation>
    <scope>NUCLEOTIDE SEQUENCE</scope>
    <source>
        <strain evidence="1">CBS 207.26</strain>
    </source>
</reference>
<protein>
    <submittedName>
        <fullName evidence="1">Uncharacterized protein</fullName>
    </submittedName>
</protein>
<evidence type="ECO:0000313" key="2">
    <source>
        <dbReference type="Proteomes" id="UP000800200"/>
    </source>
</evidence>
<dbReference type="Proteomes" id="UP000800200">
    <property type="component" value="Unassembled WGS sequence"/>
</dbReference>
<name>A0A6A6E2U3_9PEZI</name>
<keyword evidence="2" id="KW-1185">Reference proteome</keyword>
<dbReference type="AlphaFoldDB" id="A0A6A6E2U3"/>